<organism evidence="1 2">
    <name type="scientific">Hamiltosporidium magnivora</name>
    <dbReference type="NCBI Taxonomy" id="148818"/>
    <lineage>
        <taxon>Eukaryota</taxon>
        <taxon>Fungi</taxon>
        <taxon>Fungi incertae sedis</taxon>
        <taxon>Microsporidia</taxon>
        <taxon>Dubosqiidae</taxon>
        <taxon>Hamiltosporidium</taxon>
    </lineage>
</organism>
<evidence type="ECO:0000313" key="1">
    <source>
        <dbReference type="EMBL" id="TBU08368.1"/>
    </source>
</evidence>
<comment type="caution">
    <text evidence="1">The sequence shown here is derived from an EMBL/GenBank/DDBJ whole genome shotgun (WGS) entry which is preliminary data.</text>
</comment>
<sequence length="65" mass="7565">MQLYSFTSYENLESFSINMRLRALISLEDNTKLNELYTEISLENGLDEVSTIILLKNISDDNKNF</sequence>
<gene>
    <name evidence="1" type="ORF">CWI39_0192p0010</name>
</gene>
<accession>A0A4Q9LJH8</accession>
<evidence type="ECO:0000313" key="2">
    <source>
        <dbReference type="Proteomes" id="UP000293045"/>
    </source>
</evidence>
<proteinExistence type="predicted"/>
<dbReference type="AlphaFoldDB" id="A0A4Q9LJH8"/>
<reference evidence="1 2" key="1">
    <citation type="submission" date="2017-12" db="EMBL/GenBank/DDBJ databases">
        <authorList>
            <person name="Pombert J.-F."/>
            <person name="Haag K.L."/>
            <person name="Ebert D."/>
        </authorList>
    </citation>
    <scope>NUCLEOTIDE SEQUENCE [LARGE SCALE GENOMIC DNA]</scope>
    <source>
        <strain evidence="1">IL-BN-2</strain>
    </source>
</reference>
<name>A0A4Q9LJH8_9MICR</name>
<dbReference type="Proteomes" id="UP000293045">
    <property type="component" value="Unassembled WGS sequence"/>
</dbReference>
<dbReference type="VEuPathDB" id="MicrosporidiaDB:CWI39_0192p0010"/>
<dbReference type="EMBL" id="PIXR01000192">
    <property type="protein sequence ID" value="TBU08368.1"/>
    <property type="molecule type" value="Genomic_DNA"/>
</dbReference>
<protein>
    <submittedName>
        <fullName evidence="1">Uncharacterized protein</fullName>
    </submittedName>
</protein>